<dbReference type="EMBL" id="BAAAEW010000025">
    <property type="protein sequence ID" value="GAA0757826.1"/>
    <property type="molecule type" value="Genomic_DNA"/>
</dbReference>
<organism evidence="3 4">
    <name type="scientific">Ideonella azotifigens</name>
    <dbReference type="NCBI Taxonomy" id="513160"/>
    <lineage>
        <taxon>Bacteria</taxon>
        <taxon>Pseudomonadati</taxon>
        <taxon>Pseudomonadota</taxon>
        <taxon>Betaproteobacteria</taxon>
        <taxon>Burkholderiales</taxon>
        <taxon>Sphaerotilaceae</taxon>
        <taxon>Ideonella</taxon>
    </lineage>
</organism>
<dbReference type="InterPro" id="IPR029063">
    <property type="entry name" value="SAM-dependent_MTases_sf"/>
</dbReference>
<dbReference type="Proteomes" id="UP001500279">
    <property type="component" value="Unassembled WGS sequence"/>
</dbReference>
<evidence type="ECO:0000259" key="2">
    <source>
        <dbReference type="Pfam" id="PF08241"/>
    </source>
</evidence>
<feature type="compositionally biased region" description="Low complexity" evidence="1">
    <location>
        <begin position="264"/>
        <end position="275"/>
    </location>
</feature>
<name>A0ABN1K7X0_9BURK</name>
<feature type="region of interest" description="Disordered" evidence="1">
    <location>
        <begin position="263"/>
        <end position="284"/>
    </location>
</feature>
<keyword evidence="4" id="KW-1185">Reference proteome</keyword>
<evidence type="ECO:0000313" key="4">
    <source>
        <dbReference type="Proteomes" id="UP001500279"/>
    </source>
</evidence>
<keyword evidence="3" id="KW-0489">Methyltransferase</keyword>
<dbReference type="CDD" id="cd02440">
    <property type="entry name" value="AdoMet_MTases"/>
    <property type="match status" value="1"/>
</dbReference>
<proteinExistence type="predicted"/>
<sequence>MTHWLETPPGRYLLDWEQARVDEAVADLFGFHALQLGLPQIDALRCNRMPQRWLAGLPSGDPALPRPGIERQSGAIMLDTPDGTVANPGLLSLRQPSLFCEPEALPFEDRSLDLVVMPHTLEMAADAHRTLAEVARVLRPEGRVVISGLNPVSLWGLRQRGGRVRHWLGARERPLFLPSEGEFIGYWRLRDWLRLLGMELEIGRLGCYRPPLLSPRWLARFGWMESVGGRWWPVLGAVYFVVAVKRVRGMRLIGLARNERKAKQAAPAAVANRQGRASDPRRPS</sequence>
<keyword evidence="3" id="KW-0808">Transferase</keyword>
<accession>A0ABN1K7X0</accession>
<dbReference type="InterPro" id="IPR013216">
    <property type="entry name" value="Methyltransf_11"/>
</dbReference>
<dbReference type="Gene3D" id="3.40.50.150">
    <property type="entry name" value="Vaccinia Virus protein VP39"/>
    <property type="match status" value="1"/>
</dbReference>
<reference evidence="3 4" key="1">
    <citation type="journal article" date="2019" name="Int. J. Syst. Evol. Microbiol.">
        <title>The Global Catalogue of Microorganisms (GCM) 10K type strain sequencing project: providing services to taxonomists for standard genome sequencing and annotation.</title>
        <authorList>
            <consortium name="The Broad Institute Genomics Platform"/>
            <consortium name="The Broad Institute Genome Sequencing Center for Infectious Disease"/>
            <person name="Wu L."/>
            <person name="Ma J."/>
        </authorList>
    </citation>
    <scope>NUCLEOTIDE SEQUENCE [LARGE SCALE GENOMIC DNA]</scope>
    <source>
        <strain evidence="3 4">JCM 15503</strain>
    </source>
</reference>
<dbReference type="Pfam" id="PF08241">
    <property type="entry name" value="Methyltransf_11"/>
    <property type="match status" value="1"/>
</dbReference>
<comment type="caution">
    <text evidence="3">The sequence shown here is derived from an EMBL/GenBank/DDBJ whole genome shotgun (WGS) entry which is preliminary data.</text>
</comment>
<evidence type="ECO:0000313" key="3">
    <source>
        <dbReference type="EMBL" id="GAA0757826.1"/>
    </source>
</evidence>
<dbReference type="SUPFAM" id="SSF53335">
    <property type="entry name" value="S-adenosyl-L-methionine-dependent methyltransferases"/>
    <property type="match status" value="1"/>
</dbReference>
<protein>
    <submittedName>
        <fullName evidence="3">Class I SAM-dependent methyltransferase</fullName>
    </submittedName>
</protein>
<dbReference type="GO" id="GO:0008168">
    <property type="term" value="F:methyltransferase activity"/>
    <property type="evidence" value="ECO:0007669"/>
    <property type="project" value="UniProtKB-KW"/>
</dbReference>
<evidence type="ECO:0000256" key="1">
    <source>
        <dbReference type="SAM" id="MobiDB-lite"/>
    </source>
</evidence>
<feature type="domain" description="Methyltransferase type 11" evidence="2">
    <location>
        <begin position="101"/>
        <end position="146"/>
    </location>
</feature>
<dbReference type="GO" id="GO:0032259">
    <property type="term" value="P:methylation"/>
    <property type="evidence" value="ECO:0007669"/>
    <property type="project" value="UniProtKB-KW"/>
</dbReference>
<gene>
    <name evidence="3" type="ORF">GCM10009107_37720</name>
</gene>